<dbReference type="InterPro" id="IPR053161">
    <property type="entry name" value="Ulvan_degrading_GH"/>
</dbReference>
<dbReference type="AlphaFoldDB" id="A0A198ADB4"/>
<evidence type="ECO:0008006" key="3">
    <source>
        <dbReference type="Google" id="ProtNLM"/>
    </source>
</evidence>
<reference evidence="1 2" key="1">
    <citation type="submission" date="2016-05" db="EMBL/GenBank/DDBJ databases">
        <title>Paenibacillus sp. 1ZS3-15 nov., isolated from the rhizosphere soil.</title>
        <authorList>
            <person name="Zhang X.X."/>
            <person name="Zhang J."/>
        </authorList>
    </citation>
    <scope>NUCLEOTIDE SEQUENCE [LARGE SCALE GENOMIC DNA]</scope>
    <source>
        <strain evidence="1 2">1ZS3-15</strain>
    </source>
</reference>
<dbReference type="InterPro" id="IPR029062">
    <property type="entry name" value="Class_I_gatase-like"/>
</dbReference>
<dbReference type="Gene3D" id="3.40.50.880">
    <property type="match status" value="1"/>
</dbReference>
<evidence type="ECO:0000313" key="1">
    <source>
        <dbReference type="EMBL" id="OAS19167.1"/>
    </source>
</evidence>
<dbReference type="PANTHER" id="PTHR36848">
    <property type="entry name" value="DNA-BINDING PROTEIN (PUTATIVE SECRETED PROTEIN)-RELATED"/>
    <property type="match status" value="1"/>
</dbReference>
<dbReference type="STRING" id="1850517.A8708_10560"/>
<dbReference type="RefSeq" id="WP_068663763.1">
    <property type="nucleotide sequence ID" value="NZ_LYPB01000059.1"/>
</dbReference>
<comment type="caution">
    <text evidence="1">The sequence shown here is derived from an EMBL/GenBank/DDBJ whole genome shotgun (WGS) entry which is preliminary data.</text>
</comment>
<proteinExistence type="predicted"/>
<evidence type="ECO:0000313" key="2">
    <source>
        <dbReference type="Proteomes" id="UP000078454"/>
    </source>
</evidence>
<protein>
    <recommendedName>
        <fullName evidence="3">Glycoside hydrolase</fullName>
    </recommendedName>
</protein>
<name>A0A198ADB4_9BACL</name>
<dbReference type="Pfam" id="PF17132">
    <property type="entry name" value="Glyco_hydro_106"/>
    <property type="match status" value="1"/>
</dbReference>
<dbReference type="OrthoDB" id="9761519at2"/>
<keyword evidence="2" id="KW-1185">Reference proteome</keyword>
<dbReference type="Proteomes" id="UP000078454">
    <property type="component" value="Unassembled WGS sequence"/>
</dbReference>
<dbReference type="EMBL" id="LYPB01000059">
    <property type="protein sequence ID" value="OAS19167.1"/>
    <property type="molecule type" value="Genomic_DNA"/>
</dbReference>
<organism evidence="1 2">
    <name type="scientific">Paenibacillus oryzisoli</name>
    <dbReference type="NCBI Taxonomy" id="1850517"/>
    <lineage>
        <taxon>Bacteria</taxon>
        <taxon>Bacillati</taxon>
        <taxon>Bacillota</taxon>
        <taxon>Bacilli</taxon>
        <taxon>Bacillales</taxon>
        <taxon>Paenibacillaceae</taxon>
        <taxon>Paenibacillus</taxon>
    </lineage>
</organism>
<dbReference type="CDD" id="cd03143">
    <property type="entry name" value="A4_beta-galactosidase_middle_domain"/>
    <property type="match status" value="1"/>
</dbReference>
<sequence>MSNIWQQLLHPPNEYRTIPFWSWNDTLEIAELERQIEEMHRAGIGGFFMHARGGLQTPYMGEEWMDAIRACLVKGKELGMSPWLYDENGWPSGFADGQVPAKGVAFQQKKLVYEQAPFQSPAEHTIAYYEQTENGYKLLGQADQAQAQLRIYYEVNPFYIDALSMKAVQAFIESTYEVYWEHFGEEFGDVIKGFFTDEPQFARGQLPWSFDLEAAFQSANGYELKEVLPALFLQVDGSAKARYDYWACVTSMFTKAYAKQIGDWCHNKGWSFTGHVVDEQALMIQVTSTGDPMAFYEHLHMPGCDWLGRFIGDEPIVPKQVGSVAHQLGKKQTITESFGCSGWDISFADLKRIGEWQFVHGITMISQHLQSYSLKGLRKRDYPPSLFVQQPWWEHYKDFNDYFARLSMLLSEGTRQVQVLLLHPIRSAWTLQRGEDRSDIQQFHAAFAQLSRWMCQAFIEHDYGSESIMAGHGDVKDGQFIIGEAAYRVVVLPPSVAISRTTLALLKQFVEQGGELIACAPYPQLVDGVPDSELGELLLQANKPEWSSAAIVQAISKISAPSIRMTDERGASIAADTVNVQTLELEGARLYYIVNSGEEHYAQVEIELLHKGNVCVIDLTSSEACAVLEQKETVQGVRAQLPLHPGQSYMLRLAPHIGQQGSEIRQVLHKSEHPSTETIILSSQWDVVSLAPNSLTLDTCRLRVEEGVWSELQPVILIQEQLLALGRSVEIELDFPFYIGWETGYNRDLFVVMESPELFAIEVNGRKVASESCGTWRDGSFHKVDISVNVHRGENHIRLKRHFYNSPDTYQAIENAKKFESEGNKLTFDTEIESIYLLGEFGVSSKSGYEYGERNAVHTEGPLVLTEMPQVVQASELVQQGLPFFAGTIRLRQHIVVNGNVGTGAKWYFPAPPQATICKLWVNGQGIRTFVWEPYEADISRELIAGENVIELELTNSCRNLLGPHHHIHGEIYKVGPSSFTNTPGWTDKGIPQGVSMYVDRYTFVRFGIPVPPRIEVSMI</sequence>
<dbReference type="PANTHER" id="PTHR36848:SF2">
    <property type="entry name" value="SECRETED PROTEIN"/>
    <property type="match status" value="1"/>
</dbReference>
<gene>
    <name evidence="1" type="ORF">A8708_10560</name>
</gene>
<accession>A0A198ADB4</accession>